<reference evidence="3 4" key="1">
    <citation type="journal article" date="2011" name="J. Microbiol.">
        <title>Complete genome of Leptospirillum ferriphilum ML-04 provides insight into its physiology and environmental adaptation.</title>
        <authorList>
            <person name="Mi S."/>
            <person name="Song J."/>
            <person name="Lin J."/>
            <person name="Che Y."/>
            <person name="Zheng H."/>
            <person name="Lin J."/>
        </authorList>
    </citation>
    <scope>NUCLEOTIDE SEQUENCE [LARGE SCALE GENOMIC DNA]</scope>
    <source>
        <strain evidence="3 4">ML-04</strain>
    </source>
</reference>
<dbReference type="STRING" id="1048260.LFML04_0878"/>
<dbReference type="RefSeq" id="WP_014960620.1">
    <property type="nucleotide sequence ID" value="NC_018649.1"/>
</dbReference>
<dbReference type="HOGENOM" id="CLU_412064_0_0_0"/>
<dbReference type="Pfam" id="PF13481">
    <property type="entry name" value="AAA_25"/>
    <property type="match status" value="1"/>
</dbReference>
<dbReference type="InterPro" id="IPR039459">
    <property type="entry name" value="RepB-like_DNA_primase_dom"/>
</dbReference>
<dbReference type="Gene3D" id="3.30.70.1790">
    <property type="entry name" value="RepB DNA-primase, N-terminal domain"/>
    <property type="match status" value="1"/>
</dbReference>
<dbReference type="Gene3D" id="3.40.50.300">
    <property type="entry name" value="P-loop containing nucleotide triphosphate hydrolases"/>
    <property type="match status" value="1"/>
</dbReference>
<organism evidence="3 4">
    <name type="scientific">Leptospirillum ferriphilum (strain ML-04)</name>
    <dbReference type="NCBI Taxonomy" id="1048260"/>
    <lineage>
        <taxon>Bacteria</taxon>
        <taxon>Pseudomonadati</taxon>
        <taxon>Nitrospirota</taxon>
        <taxon>Nitrospiria</taxon>
        <taxon>Nitrospirales</taxon>
        <taxon>Nitrospiraceae</taxon>
        <taxon>Leptospirillum</taxon>
    </lineage>
</organism>
<dbReference type="SMART" id="SM00382">
    <property type="entry name" value="AAA"/>
    <property type="match status" value="1"/>
</dbReference>
<sequence length="666" mass="74077">MDAKKAAPPDGQINQHVDFRMAEQFLQALDSTGLFTFQTFGDAKKDPALVRTLSGTFEQYRGELARLNQDGAGIFVTVARTDGQGRKRENITGVRAVFADFDGAPLPDEWPLEPHLIIESSPERWHVYWFVEAGFPLDFFEPIQKSIADRFGSDPAVCDLPRVMRIPGFLHKKGMPFRSRVIRDWSCEPRYSPDDILRAFPGISGGKKASPPTTEDPVLKKLTEKGMVIRQDRQERGKFIVRCPWADQHSNKDPEAGYWSPHHNGFKGPGFKCLHSHCAERTAKDLLEWLGIQGKAKADEGSFDLVRVSDLWDSQDEETDWVVENLLPEGSVGILGSRPKTGKSTFARCLAVSVASGRPFLNELEVIQGDVLYLALEENRRAVVRAFKTVTMRGFGMTEEEARETLSHVGLIYGQTPKDFHKKLTDLVETHQPKLIVVDTLIRLLKLQDSNAYSETSAGLEPLLHLAHARNVTVLLLHHTKKSDQGDLLGSTGIAASADVVITLGKKDGTRTLQAEGRGVSFEATTLTFDPSGLVYSLGVPVEEAEIQVMAERIREFIGTRDTGNGVFWKDIQSGVEGRKKTKNEAIKKLEIGGTIKRRGTPHSKKDPLRFILVPLVPPNTEEPRYQDTKNGSNPSQILVPEDVGSQGMGDNSGNQHEEIEWEEVD</sequence>
<dbReference type="AlphaFoldDB" id="J9Z9A6"/>
<feature type="region of interest" description="Disordered" evidence="1">
    <location>
        <begin position="618"/>
        <end position="666"/>
    </location>
</feature>
<protein>
    <recommendedName>
        <fullName evidence="2">AAA+ ATPase domain-containing protein</fullName>
    </recommendedName>
</protein>
<dbReference type="InterPro" id="IPR027417">
    <property type="entry name" value="P-loop_NTPase"/>
</dbReference>
<dbReference type="PATRIC" id="fig|1048260.3.peg.961"/>
<feature type="domain" description="AAA+ ATPase" evidence="2">
    <location>
        <begin position="328"/>
        <end position="508"/>
    </location>
</feature>
<evidence type="ECO:0000256" key="1">
    <source>
        <dbReference type="SAM" id="MobiDB-lite"/>
    </source>
</evidence>
<dbReference type="SUPFAM" id="SSF52540">
    <property type="entry name" value="P-loop containing nucleoside triphosphate hydrolases"/>
    <property type="match status" value="1"/>
</dbReference>
<gene>
    <name evidence="3" type="ordered locus">LFML04_0878</name>
</gene>
<dbReference type="InterPro" id="IPR003593">
    <property type="entry name" value="AAA+_ATPase"/>
</dbReference>
<evidence type="ECO:0000259" key="2">
    <source>
        <dbReference type="SMART" id="SM00382"/>
    </source>
</evidence>
<proteinExistence type="predicted"/>
<dbReference type="Pfam" id="PF16793">
    <property type="entry name" value="RepB_primase"/>
    <property type="match status" value="1"/>
</dbReference>
<evidence type="ECO:0000313" key="4">
    <source>
        <dbReference type="Proteomes" id="UP000006177"/>
    </source>
</evidence>
<dbReference type="KEGG" id="lfi:LFML04_0878"/>
<accession>J9Z9A6</accession>
<evidence type="ECO:0000313" key="3">
    <source>
        <dbReference type="EMBL" id="AFS53110.1"/>
    </source>
</evidence>
<dbReference type="Proteomes" id="UP000006177">
    <property type="component" value="Chromosome"/>
</dbReference>
<dbReference type="EMBL" id="CP002919">
    <property type="protein sequence ID" value="AFS53110.1"/>
    <property type="molecule type" value="Genomic_DNA"/>
</dbReference>
<name>J9Z9A6_LEPFM</name>